<dbReference type="PANTHER" id="PTHR43095">
    <property type="entry name" value="SUGAR KINASE"/>
    <property type="match status" value="1"/>
</dbReference>
<dbReference type="PROSITE" id="PS00445">
    <property type="entry name" value="FGGY_KINASES_2"/>
    <property type="match status" value="1"/>
</dbReference>
<protein>
    <submittedName>
        <fullName evidence="7">Carbohydrate kinase</fullName>
    </submittedName>
</protein>
<dbReference type="InterPro" id="IPR018483">
    <property type="entry name" value="Carb_kinase_FGGY_CS"/>
</dbReference>
<evidence type="ECO:0000256" key="4">
    <source>
        <dbReference type="RuleBase" id="RU003733"/>
    </source>
</evidence>
<keyword evidence="3 4" id="KW-0418">Kinase</keyword>
<name>A0ABT1VJM3_9GAMM</name>
<evidence type="ECO:0000256" key="1">
    <source>
        <dbReference type="ARBA" id="ARBA00009156"/>
    </source>
</evidence>
<dbReference type="PANTHER" id="PTHR43095:SF5">
    <property type="entry name" value="XYLULOSE KINASE"/>
    <property type="match status" value="1"/>
</dbReference>
<dbReference type="EMBL" id="JANIET010000001">
    <property type="protein sequence ID" value="MCQ8227727.1"/>
    <property type="molecule type" value="Genomic_DNA"/>
</dbReference>
<evidence type="ECO:0000313" key="7">
    <source>
        <dbReference type="EMBL" id="MCQ8227727.1"/>
    </source>
</evidence>
<dbReference type="InterPro" id="IPR018484">
    <property type="entry name" value="FGGY_N"/>
</dbReference>
<dbReference type="Pfam" id="PF02782">
    <property type="entry name" value="FGGY_C"/>
    <property type="match status" value="1"/>
</dbReference>
<comment type="caution">
    <text evidence="7">The sequence shown here is derived from an EMBL/GenBank/DDBJ whole genome shotgun (WGS) entry which is preliminary data.</text>
</comment>
<feature type="domain" description="Carbohydrate kinase FGGY N-terminal" evidence="5">
    <location>
        <begin position="17"/>
        <end position="262"/>
    </location>
</feature>
<dbReference type="InterPro" id="IPR018485">
    <property type="entry name" value="FGGY_C"/>
</dbReference>
<evidence type="ECO:0000259" key="5">
    <source>
        <dbReference type="Pfam" id="PF00370"/>
    </source>
</evidence>
<keyword evidence="8" id="KW-1185">Reference proteome</keyword>
<evidence type="ECO:0000256" key="3">
    <source>
        <dbReference type="ARBA" id="ARBA00022777"/>
    </source>
</evidence>
<feature type="domain" description="Carbohydrate kinase FGGY C-terminal" evidence="6">
    <location>
        <begin position="306"/>
        <end position="469"/>
    </location>
</feature>
<organism evidence="7 8">
    <name type="scientific">Pantoea trifolii</name>
    <dbReference type="NCBI Taxonomy" id="2968030"/>
    <lineage>
        <taxon>Bacteria</taxon>
        <taxon>Pseudomonadati</taxon>
        <taxon>Pseudomonadota</taxon>
        <taxon>Gammaproteobacteria</taxon>
        <taxon>Enterobacterales</taxon>
        <taxon>Erwiniaceae</taxon>
        <taxon>Pantoea</taxon>
    </lineage>
</organism>
<dbReference type="RefSeq" id="WP_256696465.1">
    <property type="nucleotide sequence ID" value="NZ_JANIES010000001.1"/>
</dbReference>
<dbReference type="Pfam" id="PF00370">
    <property type="entry name" value="FGGY_N"/>
    <property type="match status" value="1"/>
</dbReference>
<dbReference type="InterPro" id="IPR043129">
    <property type="entry name" value="ATPase_NBD"/>
</dbReference>
<sequence length="526" mass="56703">MNRTLFLSEVYVDSGDIILGLDSGTSVVKAVAFDLEGTQLACASVRNRYYRSEGGAAQQSMSQTWQDAVTAIRKLGERVDNLAARVVAVAVTAQGDGSWLVGANNQPVGDAWIWLDARAAPTVEKLNQHPLAAARFSATGTGLNTCQQGSQLAHMDHFYPELLAHCEVALHCKDWLYLNLTGIRATDPSEASFTFGNFRHQRYDDQVIAALGLEQRRHLLPEIIEGTQTTHPLTAEAAQATGLRAGTPICLGYVDMAMTALGAGVHTGEANTACSIVGSTGVHLRSVTIDEVWLNPAQTGYVIPLPWPGYVTQVQTNMASTLNLDWLLNLASDLLNSFGCEIDHARLVGHIDRWLNAAKPGSLLYHPYISIAGERGPFVNAEARASFTGLSYTHNFGDLVRAVIEGIGFAARDCYQAMGSLPGEIRLTGGAVRSQPLRQILSACIGAPVRISQRDEAGAAGAAMMAAVAIGAYPSMESCVKTWVMPLLDAPEAPASELTQRYNQLFPTYQQIRNDLPAAWHALKQF</sequence>
<proteinExistence type="inferred from homology"/>
<dbReference type="InterPro" id="IPR000577">
    <property type="entry name" value="Carb_kinase_FGGY"/>
</dbReference>
<gene>
    <name evidence="7" type="ORF">NQH49_09595</name>
</gene>
<evidence type="ECO:0000259" key="6">
    <source>
        <dbReference type="Pfam" id="PF02782"/>
    </source>
</evidence>
<dbReference type="InterPro" id="IPR050406">
    <property type="entry name" value="FGGY_Carb_Kinase"/>
</dbReference>
<dbReference type="Gene3D" id="3.30.420.40">
    <property type="match status" value="2"/>
</dbReference>
<dbReference type="GO" id="GO:0016301">
    <property type="term" value="F:kinase activity"/>
    <property type="evidence" value="ECO:0007669"/>
    <property type="project" value="UniProtKB-KW"/>
</dbReference>
<dbReference type="Proteomes" id="UP001300015">
    <property type="component" value="Unassembled WGS sequence"/>
</dbReference>
<evidence type="ECO:0000313" key="8">
    <source>
        <dbReference type="Proteomes" id="UP001300015"/>
    </source>
</evidence>
<reference evidence="7 8" key="1">
    <citation type="submission" date="2022-07" db="EMBL/GenBank/DDBJ databases">
        <title>Pantoea trifolii sp. nov. isolated from root nodules of Trifolium rubens.</title>
        <authorList>
            <person name="Kalita M."/>
            <person name="Wdowiak-Wrobel S."/>
            <person name="Marek-Kozaczuk M."/>
            <person name="Palusinska-Szysz M."/>
            <person name="Sokolowski W."/>
            <person name="Coutinho T."/>
            <person name="Hlahane L."/>
        </authorList>
    </citation>
    <scope>NUCLEOTIDE SEQUENCE [LARGE SCALE GENOMIC DNA]</scope>
    <source>
        <strain evidence="7 8">MMK2</strain>
    </source>
</reference>
<dbReference type="CDD" id="cd24121">
    <property type="entry name" value="ASKHA_NBD_FGGY_BaEryA-like"/>
    <property type="match status" value="1"/>
</dbReference>
<evidence type="ECO:0000256" key="2">
    <source>
        <dbReference type="ARBA" id="ARBA00022679"/>
    </source>
</evidence>
<keyword evidence="2 4" id="KW-0808">Transferase</keyword>
<dbReference type="SUPFAM" id="SSF53067">
    <property type="entry name" value="Actin-like ATPase domain"/>
    <property type="match status" value="2"/>
</dbReference>
<accession>A0ABT1VJM3</accession>
<dbReference type="PIRSF" id="PIRSF000538">
    <property type="entry name" value="GlpK"/>
    <property type="match status" value="1"/>
</dbReference>
<comment type="similarity">
    <text evidence="1 4">Belongs to the FGGY kinase family.</text>
</comment>